<keyword evidence="3" id="KW-1185">Reference proteome</keyword>
<dbReference type="STRING" id="888741.HMPREF9098_2293"/>
<evidence type="ECO:0000313" key="3">
    <source>
        <dbReference type="Proteomes" id="UP000004088"/>
    </source>
</evidence>
<evidence type="ECO:0000313" key="2">
    <source>
        <dbReference type="EMBL" id="EGC16265.1"/>
    </source>
</evidence>
<dbReference type="EMBL" id="AEWV01000043">
    <property type="protein sequence ID" value="EGC16265.1"/>
    <property type="molecule type" value="Genomic_DNA"/>
</dbReference>
<dbReference type="Pfam" id="PF08906">
    <property type="entry name" value="T6SS_Tdi1_C"/>
    <property type="match status" value="1"/>
</dbReference>
<dbReference type="AlphaFoldDB" id="F0F2F8"/>
<dbReference type="Proteomes" id="UP000004088">
    <property type="component" value="Unassembled WGS sequence"/>
</dbReference>
<gene>
    <name evidence="2" type="ORF">HMPREF9098_2293</name>
</gene>
<accession>F0F2F8</accession>
<evidence type="ECO:0000259" key="1">
    <source>
        <dbReference type="Pfam" id="PF08906"/>
    </source>
</evidence>
<sequence length="54" mass="5994">MKKLGALADDEMFYFSPALVIGDHNNLAHVEKGNLFAQLDILRGLVELQVLDPI</sequence>
<dbReference type="HOGENOM" id="CLU_3044278_0_0_4"/>
<protein>
    <recommendedName>
        <fullName evidence="1">T6SS immunity protein Tdi1 C-terminal domain-containing protein</fullName>
    </recommendedName>
</protein>
<organism evidence="2 3">
    <name type="scientific">Kingella denitrificans ATCC 33394</name>
    <dbReference type="NCBI Taxonomy" id="888741"/>
    <lineage>
        <taxon>Bacteria</taxon>
        <taxon>Pseudomonadati</taxon>
        <taxon>Pseudomonadota</taxon>
        <taxon>Betaproteobacteria</taxon>
        <taxon>Neisseriales</taxon>
        <taxon>Neisseriaceae</taxon>
        <taxon>Kingella</taxon>
    </lineage>
</organism>
<proteinExistence type="predicted"/>
<name>F0F2F8_9NEIS</name>
<comment type="caution">
    <text evidence="2">The sequence shown here is derived from an EMBL/GenBank/DDBJ whole genome shotgun (WGS) entry which is preliminary data.</text>
</comment>
<dbReference type="InterPro" id="IPR015002">
    <property type="entry name" value="T6SS_Tdi1_C"/>
</dbReference>
<reference evidence="2 3" key="1">
    <citation type="submission" date="2011-01" db="EMBL/GenBank/DDBJ databases">
        <authorList>
            <person name="Muzny D."/>
            <person name="Qin X."/>
            <person name="Deng J."/>
            <person name="Jiang H."/>
            <person name="Liu Y."/>
            <person name="Qu J."/>
            <person name="Song X.-Z."/>
            <person name="Zhang L."/>
            <person name="Thornton R."/>
            <person name="Coyle M."/>
            <person name="Francisco L."/>
            <person name="Jackson L."/>
            <person name="Javaid M."/>
            <person name="Korchina V."/>
            <person name="Kovar C."/>
            <person name="Mata R."/>
            <person name="Mathew T."/>
            <person name="Ngo R."/>
            <person name="Nguyen L."/>
            <person name="Nguyen N."/>
            <person name="Okwuonu G."/>
            <person name="Ongeri F."/>
            <person name="Pham C."/>
            <person name="Simmons D."/>
            <person name="Wilczek-Boney K."/>
            <person name="Hale W."/>
            <person name="Jakkamsetti A."/>
            <person name="Pham P."/>
            <person name="Ruth R."/>
            <person name="San Lucas F."/>
            <person name="Warren J."/>
            <person name="Zhang J."/>
            <person name="Zhao Z."/>
            <person name="Zhou C."/>
            <person name="Zhu D."/>
            <person name="Lee S."/>
            <person name="Bess C."/>
            <person name="Blankenburg K."/>
            <person name="Forbes L."/>
            <person name="Fu Q."/>
            <person name="Gubbala S."/>
            <person name="Hirani K."/>
            <person name="Jayaseelan J.C."/>
            <person name="Lara F."/>
            <person name="Munidasa M."/>
            <person name="Palculict T."/>
            <person name="Patil S."/>
            <person name="Pu L.-L."/>
            <person name="Saada N."/>
            <person name="Tang L."/>
            <person name="Weissenberger G."/>
            <person name="Zhu Y."/>
            <person name="Hemphill L."/>
            <person name="Shang Y."/>
            <person name="Youmans B."/>
            <person name="Ayvaz T."/>
            <person name="Ross M."/>
            <person name="Santibanez J."/>
            <person name="Aqrawi P."/>
            <person name="Gross S."/>
            <person name="Joshi V."/>
            <person name="Fowler G."/>
            <person name="Nazareth L."/>
            <person name="Reid J."/>
            <person name="Worley K."/>
            <person name="Petrosino J."/>
            <person name="Highlander S."/>
            <person name="Gibbs R."/>
        </authorList>
    </citation>
    <scope>NUCLEOTIDE SEQUENCE [LARGE SCALE GENOMIC DNA]</scope>
    <source>
        <strain evidence="2 3">ATCC 33394</strain>
    </source>
</reference>
<feature type="domain" description="T6SS immunity protein Tdi1 C-terminal" evidence="1">
    <location>
        <begin position="2"/>
        <end position="44"/>
    </location>
</feature>